<dbReference type="AlphaFoldDB" id="A0A2N1PUI7"/>
<name>A0A2N1PUI7_9BACT</name>
<organism evidence="2 3">
    <name type="scientific">Candidatus Wallbacteria bacterium HGW-Wallbacteria-1</name>
    <dbReference type="NCBI Taxonomy" id="2013854"/>
    <lineage>
        <taxon>Bacteria</taxon>
        <taxon>Candidatus Walliibacteriota</taxon>
    </lineage>
</organism>
<protein>
    <recommendedName>
        <fullName evidence="4">DUF5723 domain-containing protein</fullName>
    </recommendedName>
</protein>
<evidence type="ECO:0000256" key="1">
    <source>
        <dbReference type="SAM" id="Phobius"/>
    </source>
</evidence>
<reference evidence="2 3" key="1">
    <citation type="journal article" date="2017" name="ISME J.">
        <title>Potential for microbial H2 and metal transformations associated with novel bacteria and archaea in deep terrestrial subsurface sediments.</title>
        <authorList>
            <person name="Hernsdorf A.W."/>
            <person name="Amano Y."/>
            <person name="Miyakawa K."/>
            <person name="Ise K."/>
            <person name="Suzuki Y."/>
            <person name="Anantharaman K."/>
            <person name="Probst A."/>
            <person name="Burstein D."/>
            <person name="Thomas B.C."/>
            <person name="Banfield J.F."/>
        </authorList>
    </citation>
    <scope>NUCLEOTIDE SEQUENCE [LARGE SCALE GENOMIC DNA]</scope>
    <source>
        <strain evidence="2">HGW-Wallbacteria-1</strain>
    </source>
</reference>
<evidence type="ECO:0000313" key="3">
    <source>
        <dbReference type="Proteomes" id="UP000233256"/>
    </source>
</evidence>
<comment type="caution">
    <text evidence="2">The sequence shown here is derived from an EMBL/GenBank/DDBJ whole genome shotgun (WGS) entry which is preliminary data.</text>
</comment>
<evidence type="ECO:0000313" key="2">
    <source>
        <dbReference type="EMBL" id="PKK91988.1"/>
    </source>
</evidence>
<proteinExistence type="predicted"/>
<dbReference type="SUPFAM" id="SSF56935">
    <property type="entry name" value="Porins"/>
    <property type="match status" value="1"/>
</dbReference>
<keyword evidence="1" id="KW-1133">Transmembrane helix</keyword>
<evidence type="ECO:0008006" key="4">
    <source>
        <dbReference type="Google" id="ProtNLM"/>
    </source>
</evidence>
<sequence length="373" mass="42065">MNMNKSKMECPMNEQKNFINRSEEQNRDFTVFLMKGSCSDDKERRYMHWKRSVKKAMVHSKYLAILIAIVMASALVGTGPGFGFGARSVGMGLAFIALSDDADAVFFNPAGLAQFKAGDREVSVMLKGNDRTIESFDTLAVTGQVMREEKRLKFSIQEYLRQDFRPKLHEEKLYFNYGIGAQFLKVDDLQDYFEQTNLVFAGAREIESVPRLSIGAKVLYSTNKTKTLNGDMTTFGLGALYEFNDKINIGLVFEDLFSSGPFAAPTLINLGLLLKITENTRLAIDGYNLTSEDVSWRWRNDAGAEFRVGMEKTFVNDTLAIRFGTMNGNLNLGFGIQITPTFRIDYGFNNDNKTGIQTNPLEQQHFISADIKF</sequence>
<keyword evidence="1" id="KW-0472">Membrane</keyword>
<dbReference type="Gene3D" id="2.40.160.60">
    <property type="entry name" value="Outer membrane protein transport protein (OMPP1/FadL/TodX)"/>
    <property type="match status" value="1"/>
</dbReference>
<feature type="transmembrane region" description="Helical" evidence="1">
    <location>
        <begin position="62"/>
        <end position="84"/>
    </location>
</feature>
<dbReference type="Proteomes" id="UP000233256">
    <property type="component" value="Unassembled WGS sequence"/>
</dbReference>
<gene>
    <name evidence="2" type="ORF">CVV64_00815</name>
</gene>
<accession>A0A2N1PUI7</accession>
<dbReference type="EMBL" id="PGXC01000001">
    <property type="protein sequence ID" value="PKK91988.1"/>
    <property type="molecule type" value="Genomic_DNA"/>
</dbReference>
<keyword evidence="1" id="KW-0812">Transmembrane</keyword>